<evidence type="ECO:0008006" key="3">
    <source>
        <dbReference type="Google" id="ProtNLM"/>
    </source>
</evidence>
<proteinExistence type="predicted"/>
<dbReference type="InterPro" id="IPR002915">
    <property type="entry name" value="DeoC/FbaB/LacD_aldolase"/>
</dbReference>
<dbReference type="EMBL" id="JALKFT010000011">
    <property type="protein sequence ID" value="MCK9876691.1"/>
    <property type="molecule type" value="Genomic_DNA"/>
</dbReference>
<dbReference type="SMART" id="SM01133">
    <property type="entry name" value="DeoC"/>
    <property type="match status" value="1"/>
</dbReference>
<dbReference type="InterPro" id="IPR041720">
    <property type="entry name" value="FbaB-like"/>
</dbReference>
<dbReference type="RefSeq" id="WP_248824920.1">
    <property type="nucleotide sequence ID" value="NZ_JALKFT010000011.1"/>
</dbReference>
<name>A0ABT0JYR5_9ACTN</name>
<protein>
    <recommendedName>
        <fullName evidence="3">Fructose-bisphosphate aldolase</fullName>
    </recommendedName>
</protein>
<dbReference type="Proteomes" id="UP001201873">
    <property type="component" value="Unassembled WGS sequence"/>
</dbReference>
<keyword evidence="2" id="KW-1185">Reference proteome</keyword>
<evidence type="ECO:0000313" key="2">
    <source>
        <dbReference type="Proteomes" id="UP001201873"/>
    </source>
</evidence>
<dbReference type="SUPFAM" id="SSF51569">
    <property type="entry name" value="Aldolase"/>
    <property type="match status" value="1"/>
</dbReference>
<evidence type="ECO:0000313" key="1">
    <source>
        <dbReference type="EMBL" id="MCK9876691.1"/>
    </source>
</evidence>
<accession>A0ABT0JYR5</accession>
<gene>
    <name evidence="1" type="ORF">MXD59_13040</name>
</gene>
<dbReference type="PANTHER" id="PTHR47916:SF1">
    <property type="entry name" value="3-HYDROXY-5-PHOSPHONOOXYPENTANE-2,4-DIONE THIOLASE"/>
    <property type="match status" value="1"/>
</dbReference>
<organism evidence="1 2">
    <name type="scientific">Frankia umida</name>
    <dbReference type="NCBI Taxonomy" id="573489"/>
    <lineage>
        <taxon>Bacteria</taxon>
        <taxon>Bacillati</taxon>
        <taxon>Actinomycetota</taxon>
        <taxon>Actinomycetes</taxon>
        <taxon>Frankiales</taxon>
        <taxon>Frankiaceae</taxon>
        <taxon>Frankia</taxon>
    </lineage>
</organism>
<dbReference type="Gene3D" id="3.20.20.70">
    <property type="entry name" value="Aldolase class I"/>
    <property type="match status" value="1"/>
</dbReference>
<dbReference type="Pfam" id="PF01791">
    <property type="entry name" value="DeoC"/>
    <property type="match status" value="1"/>
</dbReference>
<comment type="caution">
    <text evidence="1">The sequence shown here is derived from an EMBL/GenBank/DDBJ whole genome shotgun (WGS) entry which is preliminary data.</text>
</comment>
<dbReference type="InterPro" id="IPR050456">
    <property type="entry name" value="DeoC/FbaB_aldolase"/>
</dbReference>
<dbReference type="InterPro" id="IPR013785">
    <property type="entry name" value="Aldolase_TIM"/>
</dbReference>
<dbReference type="PIRSF" id="PIRSF038992">
    <property type="entry name" value="Aldolase_Ia"/>
    <property type="match status" value="1"/>
</dbReference>
<reference evidence="1 2" key="1">
    <citation type="submission" date="2022-04" db="EMBL/GenBank/DDBJ databases">
        <title>Genome diversity in the genus Frankia.</title>
        <authorList>
            <person name="Carlos-Shanley C."/>
            <person name="Hahn D."/>
        </authorList>
    </citation>
    <scope>NUCLEOTIDE SEQUENCE [LARGE SCALE GENOMIC DNA]</scope>
    <source>
        <strain evidence="1 2">Ag45/Mut15</strain>
    </source>
</reference>
<dbReference type="PANTHER" id="PTHR47916">
    <property type="entry name" value="FRUCTOSE-BISPHOSPHATE ALDOLASE CLASS 1"/>
    <property type="match status" value="1"/>
</dbReference>
<sequence length="256" mass="27189">MPFDDDLIHGPYGGLADPVEKLRQVTDYVDAILGFRKLHDLCVDYGIRIPFIMNLTASTVRGEHTRKVAIGSVEAALQTGCDAVAVHVNFSSRFESSMLEILGRVGEECDHAGMPLLAIMYPRSERAGAEDNYQALKAGDRESYSSLLAHCVRIAADLGADMIKTQYSGDPESFQPVVAAALGVPIIVAGGPKIVLQEALANARGAIDAGAAGVCFGRNTYNRTDASGFARQLSDIVHRGAMRPASPVVSATVSPS</sequence>